<keyword evidence="2" id="KW-1185">Reference proteome</keyword>
<dbReference type="Proteomes" id="UP000078561">
    <property type="component" value="Unassembled WGS sequence"/>
</dbReference>
<protein>
    <submittedName>
        <fullName evidence="1">Uncharacterized protein</fullName>
    </submittedName>
</protein>
<organism evidence="1">
    <name type="scientific">Absidia glauca</name>
    <name type="common">Pin mould</name>
    <dbReference type="NCBI Taxonomy" id="4829"/>
    <lineage>
        <taxon>Eukaryota</taxon>
        <taxon>Fungi</taxon>
        <taxon>Fungi incertae sedis</taxon>
        <taxon>Mucoromycota</taxon>
        <taxon>Mucoromycotina</taxon>
        <taxon>Mucoromycetes</taxon>
        <taxon>Mucorales</taxon>
        <taxon>Cunninghamellaceae</taxon>
        <taxon>Absidia</taxon>
    </lineage>
</organism>
<evidence type="ECO:0000313" key="2">
    <source>
        <dbReference type="Proteomes" id="UP000078561"/>
    </source>
</evidence>
<evidence type="ECO:0000313" key="1">
    <source>
        <dbReference type="EMBL" id="SAL97549.1"/>
    </source>
</evidence>
<gene>
    <name evidence="1" type="primary">ABSGL_03047.1 scaffold 4127</name>
</gene>
<dbReference type="EMBL" id="LT551814">
    <property type="protein sequence ID" value="SAL97549.1"/>
    <property type="molecule type" value="Genomic_DNA"/>
</dbReference>
<proteinExistence type="predicted"/>
<reference evidence="1" key="1">
    <citation type="submission" date="2016-04" db="EMBL/GenBank/DDBJ databases">
        <authorList>
            <person name="Evans L.H."/>
            <person name="Alamgir A."/>
            <person name="Owens N."/>
            <person name="Weber N.D."/>
            <person name="Virtaneva K."/>
            <person name="Barbian K."/>
            <person name="Babar A."/>
            <person name="Rosenke K."/>
        </authorList>
    </citation>
    <scope>NUCLEOTIDE SEQUENCE [LARGE SCALE GENOMIC DNA]</scope>
    <source>
        <strain evidence="1">CBS 101.48</strain>
    </source>
</reference>
<dbReference type="InParanoid" id="A0A163KQV4"/>
<name>A0A163KQV4_ABSGL</name>
<sequence length="227" mass="25023">MFITKETRDHPAGDLGVGTAISASGLKKWGNQGELKPTVDIVDGLYHRCRSRVRVLSQECQLGETLSRIRQQAFSWSNRTATEVSSGSTVLIWCIRAWMTHPLSVMHKTCLERSDLVEAFVQSFSKGGDLKAKGGDVEAKGGDVKVKGGDVEAKDGDLKAKCGNDSAQLHDFACPAQKVIVFAIGADDEGPKVLLRWRERRAWPEVEPYMILCRASQEEMVVSFDIL</sequence>
<dbReference type="AlphaFoldDB" id="A0A163KQV4"/>
<accession>A0A163KQV4</accession>